<feature type="transmembrane region" description="Helical" evidence="2">
    <location>
        <begin position="103"/>
        <end position="124"/>
    </location>
</feature>
<name>D5P2G2_9MYCO</name>
<proteinExistence type="predicted"/>
<keyword evidence="2" id="KW-0472">Membrane</keyword>
<feature type="transmembrane region" description="Helical" evidence="2">
    <location>
        <begin position="25"/>
        <end position="46"/>
    </location>
</feature>
<comment type="caution">
    <text evidence="3">The sequence shown here is derived from an EMBL/GenBank/DDBJ whole genome shotgun (WGS) entry which is preliminary data.</text>
</comment>
<keyword evidence="4" id="KW-1185">Reference proteome</keyword>
<evidence type="ECO:0000256" key="2">
    <source>
        <dbReference type="SAM" id="Phobius"/>
    </source>
</evidence>
<dbReference type="Proteomes" id="UP000003653">
    <property type="component" value="Unassembled WGS sequence"/>
</dbReference>
<evidence type="ECO:0000313" key="4">
    <source>
        <dbReference type="Proteomes" id="UP000003653"/>
    </source>
</evidence>
<feature type="compositionally biased region" description="Basic and acidic residues" evidence="1">
    <location>
        <begin position="1"/>
        <end position="11"/>
    </location>
</feature>
<gene>
    <name evidence="3" type="ORF">HMPREF0591_0356</name>
</gene>
<accession>D5P2G2</accession>
<feature type="transmembrane region" description="Helical" evidence="2">
    <location>
        <begin position="76"/>
        <end position="97"/>
    </location>
</feature>
<dbReference type="HOGENOM" id="CLU_1935726_0_0_11"/>
<reference evidence="3 4" key="1">
    <citation type="submission" date="2010-04" db="EMBL/GenBank/DDBJ databases">
        <authorList>
            <person name="Muzny D."/>
            <person name="Qin X."/>
            <person name="Deng J."/>
            <person name="Jiang H."/>
            <person name="Liu Y."/>
            <person name="Qu J."/>
            <person name="Song X.-Z."/>
            <person name="Zhang L."/>
            <person name="Thornton R."/>
            <person name="Coyle M."/>
            <person name="Francisco L."/>
            <person name="Jackson L."/>
            <person name="Javaid M."/>
            <person name="Korchina V."/>
            <person name="Kovar C."/>
            <person name="Mata R."/>
            <person name="Mathew T."/>
            <person name="Ngo R."/>
            <person name="Nguyen L."/>
            <person name="Nguyen N."/>
            <person name="Okwuonu G."/>
            <person name="Ongeri F."/>
            <person name="Pham C."/>
            <person name="Simmons D."/>
            <person name="Wilczek-Boney K."/>
            <person name="Hale W."/>
            <person name="Jakkamsetti A."/>
            <person name="Pham P."/>
            <person name="Ruth R."/>
            <person name="San Lucas F."/>
            <person name="Warren J."/>
            <person name="Zhang J."/>
            <person name="Zhao Z."/>
            <person name="Zhou C."/>
            <person name="Zhu D."/>
            <person name="Lee S."/>
            <person name="Bess C."/>
            <person name="Blankenburg K."/>
            <person name="Forbes L."/>
            <person name="Fu Q."/>
            <person name="Gubbala S."/>
            <person name="Hirani K."/>
            <person name="Jayaseelan J.C."/>
            <person name="Lara F."/>
            <person name="Munidasa M."/>
            <person name="Palculict T."/>
            <person name="Patil S."/>
            <person name="Pu L.-L."/>
            <person name="Saada N."/>
            <person name="Tang L."/>
            <person name="Weissenberger G."/>
            <person name="Zhu Y."/>
            <person name="Hemphill L."/>
            <person name="Shang Y."/>
            <person name="Youmans B."/>
            <person name="Ayvaz T."/>
            <person name="Ross M."/>
            <person name="Santibanez J."/>
            <person name="Aqrawi P."/>
            <person name="Gross S."/>
            <person name="Joshi V."/>
            <person name="Fowler G."/>
            <person name="Nazareth L."/>
            <person name="Reid J."/>
            <person name="Worley K."/>
            <person name="Petrosino J."/>
            <person name="Highlander S."/>
            <person name="Gibbs R."/>
        </authorList>
    </citation>
    <scope>NUCLEOTIDE SEQUENCE [LARGE SCALE GENOMIC DNA]</scope>
    <source>
        <strain evidence="3 4">ATCC BAA-614</strain>
    </source>
</reference>
<organism evidence="3 4">
    <name type="scientific">Mycobacterium parascrofulaceum ATCC BAA-614</name>
    <dbReference type="NCBI Taxonomy" id="525368"/>
    <lineage>
        <taxon>Bacteria</taxon>
        <taxon>Bacillati</taxon>
        <taxon>Actinomycetota</taxon>
        <taxon>Actinomycetes</taxon>
        <taxon>Mycobacteriales</taxon>
        <taxon>Mycobacteriaceae</taxon>
        <taxon>Mycobacterium</taxon>
        <taxon>Mycobacterium simiae complex</taxon>
    </lineage>
</organism>
<dbReference type="EMBL" id="ADNV01000054">
    <property type="protein sequence ID" value="EFG79735.1"/>
    <property type="molecule type" value="Genomic_DNA"/>
</dbReference>
<feature type="region of interest" description="Disordered" evidence="1">
    <location>
        <begin position="1"/>
        <end position="20"/>
    </location>
</feature>
<dbReference type="eggNOG" id="ENOG5031YQJ">
    <property type="taxonomic scope" value="Bacteria"/>
</dbReference>
<dbReference type="RefSeq" id="WP_007171778.1">
    <property type="nucleotide sequence ID" value="NZ_GG770559.1"/>
</dbReference>
<dbReference type="AlphaFoldDB" id="D5P2G2"/>
<protein>
    <submittedName>
        <fullName evidence="3">Uncharacterized protein</fullName>
    </submittedName>
</protein>
<keyword evidence="2" id="KW-0812">Transmembrane</keyword>
<evidence type="ECO:0000256" key="1">
    <source>
        <dbReference type="SAM" id="MobiDB-lite"/>
    </source>
</evidence>
<keyword evidence="2" id="KW-1133">Transmembrane helix</keyword>
<evidence type="ECO:0000313" key="3">
    <source>
        <dbReference type="EMBL" id="EFG79735.1"/>
    </source>
</evidence>
<sequence length="130" mass="13329">MSNNDHLDWQARPDTGPLEPSNRTALGASLALLGLLLMSSAVFLLLQPLGSPTFGVKFEEGVYPAGSAAEVQSARVGVIGATVLMVVSAGLAASAIAVRPHPALRLIGAVTLLALAPTVLLLLLDYGLAF</sequence>